<keyword evidence="3" id="KW-1185">Reference proteome</keyword>
<evidence type="ECO:0000313" key="2">
    <source>
        <dbReference type="EMBL" id="AGW15234.1"/>
    </source>
</evidence>
<dbReference type="KEGG" id="dgg:DGI_4020"/>
<reference evidence="2 3" key="1">
    <citation type="journal article" date="2013" name="J. Bacteriol.">
        <title>Roles of HynAB and Ech, the only two hydrogenases found in the model sulfate reducer Desulfovibrio gigas.</title>
        <authorList>
            <person name="Morais-Silva F.O."/>
            <person name="Santos C.I."/>
            <person name="Rodrigues R."/>
            <person name="Pereira I.A."/>
            <person name="Rodrigues-Pousada C."/>
        </authorList>
    </citation>
    <scope>NUCLEOTIDE SEQUENCE [LARGE SCALE GENOMIC DNA]</scope>
    <source>
        <strain evidence="3">ATCC 19364 / DSM 1382 / NCIMB 9332 / VKM B-1759</strain>
        <plasmid evidence="3">Plasmid</plasmid>
    </source>
</reference>
<feature type="domain" description="Methyltransferase FkbM" evidence="1">
    <location>
        <begin position="76"/>
        <end position="239"/>
    </location>
</feature>
<evidence type="ECO:0000313" key="3">
    <source>
        <dbReference type="Proteomes" id="UP000016587"/>
    </source>
</evidence>
<keyword evidence="2" id="KW-0489">Methyltransferase</keyword>
<dbReference type="AlphaFoldDB" id="T2GG78"/>
<gene>
    <name evidence="2" type="ORF">DGI_4020</name>
</gene>
<accession>T2GG78</accession>
<dbReference type="SUPFAM" id="SSF53335">
    <property type="entry name" value="S-adenosyl-L-methionine-dependent methyltransferases"/>
    <property type="match status" value="1"/>
</dbReference>
<protein>
    <submittedName>
        <fullName evidence="2">SAM-dependent methyltransferase</fullName>
    </submittedName>
</protein>
<dbReference type="Proteomes" id="UP000016587">
    <property type="component" value="Plasmid unnamed"/>
</dbReference>
<dbReference type="GO" id="GO:0008168">
    <property type="term" value="F:methyltransferase activity"/>
    <property type="evidence" value="ECO:0007669"/>
    <property type="project" value="UniProtKB-KW"/>
</dbReference>
<dbReference type="InterPro" id="IPR029063">
    <property type="entry name" value="SAM-dependent_MTases_sf"/>
</dbReference>
<dbReference type="PATRIC" id="fig|1121448.10.peg.3511"/>
<reference evidence="3" key="2">
    <citation type="submission" date="2013-07" db="EMBL/GenBank/DDBJ databases">
        <authorList>
            <person name="Morais-Silva F.O."/>
            <person name="Rezende A.M."/>
            <person name="Pimentel C."/>
            <person name="Resende D.M."/>
            <person name="Santos C.I."/>
            <person name="Clemente C."/>
            <person name="de Oliveira L.M."/>
            <person name="da Silva S.M."/>
            <person name="Costa D.A."/>
            <person name="Varela-Raposo A."/>
            <person name="Horacio E.C.A."/>
            <person name="Matos M."/>
            <person name="Flores O."/>
            <person name="Ruiz J.C."/>
            <person name="Rodrigues-Pousada C."/>
        </authorList>
    </citation>
    <scope>NUCLEOTIDE SEQUENCE [LARGE SCALE GENOMIC DNA]</scope>
    <source>
        <strain evidence="3">ATCC 19364 / DSM 1382 / NCIMB 9332 / VKM B-1759</strain>
        <plasmid evidence="3">Plasmid</plasmid>
    </source>
</reference>
<keyword evidence="2" id="KW-0808">Transferase</keyword>
<dbReference type="EMBL" id="CP006586">
    <property type="protein sequence ID" value="AGW15234.1"/>
    <property type="molecule type" value="Genomic_DNA"/>
</dbReference>
<organism evidence="2 3">
    <name type="scientific">Megalodesulfovibrio gigas (strain ATCC 19364 / DSM 1382 / NCIMB 9332 / VKM B-1759)</name>
    <name type="common">Desulfovibrio gigas</name>
    <dbReference type="NCBI Taxonomy" id="1121448"/>
    <lineage>
        <taxon>Bacteria</taxon>
        <taxon>Pseudomonadati</taxon>
        <taxon>Thermodesulfobacteriota</taxon>
        <taxon>Desulfovibrionia</taxon>
        <taxon>Desulfovibrionales</taxon>
        <taxon>Desulfovibrionaceae</taxon>
        <taxon>Megalodesulfovibrio</taxon>
    </lineage>
</organism>
<dbReference type="eggNOG" id="COG1196">
    <property type="taxonomic scope" value="Bacteria"/>
</dbReference>
<dbReference type="Gene3D" id="3.40.50.150">
    <property type="entry name" value="Vaccinia Virus protein VP39"/>
    <property type="match status" value="1"/>
</dbReference>
<dbReference type="InterPro" id="IPR006342">
    <property type="entry name" value="FkbM_mtfrase"/>
</dbReference>
<name>T2GG78_MEGG1</name>
<dbReference type="GO" id="GO:0032259">
    <property type="term" value="P:methylation"/>
    <property type="evidence" value="ECO:0007669"/>
    <property type="project" value="UniProtKB-KW"/>
</dbReference>
<dbReference type="HOGENOM" id="CLU_049570_2_0_7"/>
<sequence>MQAQPDLALLLADAPPAVREGLFTVCCAALQGRPIPETMQDAFATVSDLTWNYSQEGEELTLRRLMAAEGPGYYVEIGAYHPRRLSNTYALYRQGWRGLNIDATPGSMEAFRRLRPEDVNVEQAVSDLATPLRFHQFREPALNTFDAALADSYVAAGWERLGIREIVPCPLREILARHWPQGRPIHLMNIDVEGEEMGVLRSNDWQTYRPHWLIIEVLDTPLQALAEHPVIAFLTAQGYAPVAKLAQSVILHCRA</sequence>
<geneLocation type="plasmid" evidence="3"/>
<evidence type="ECO:0000259" key="1">
    <source>
        <dbReference type="Pfam" id="PF05050"/>
    </source>
</evidence>
<keyword evidence="2" id="KW-0614">Plasmid</keyword>
<dbReference type="Pfam" id="PF05050">
    <property type="entry name" value="Methyltransf_21"/>
    <property type="match status" value="1"/>
</dbReference>
<proteinExistence type="predicted"/>